<comment type="caution">
    <text evidence="3">The sequence shown here is derived from an EMBL/GenBank/DDBJ whole genome shotgun (WGS) entry which is preliminary data.</text>
</comment>
<feature type="domain" description="GIY-YIG" evidence="2">
    <location>
        <begin position="172"/>
        <end position="331"/>
    </location>
</feature>
<dbReference type="OrthoDB" id="1550740at2"/>
<evidence type="ECO:0000259" key="1">
    <source>
        <dbReference type="Pfam" id="PF21818"/>
    </source>
</evidence>
<accession>A0A0W1JHS8</accession>
<organism evidence="3 4">
    <name type="scientific">Desulfitobacterium hafniense</name>
    <name type="common">Desulfitobacterium frappieri</name>
    <dbReference type="NCBI Taxonomy" id="49338"/>
    <lineage>
        <taxon>Bacteria</taxon>
        <taxon>Bacillati</taxon>
        <taxon>Bacillota</taxon>
        <taxon>Clostridia</taxon>
        <taxon>Eubacteriales</taxon>
        <taxon>Desulfitobacteriaceae</taxon>
        <taxon>Desulfitobacterium</taxon>
    </lineage>
</organism>
<dbReference type="AlphaFoldDB" id="A0A0W1JHS8"/>
<dbReference type="Proteomes" id="UP000054623">
    <property type="component" value="Unassembled WGS sequence"/>
</dbReference>
<gene>
    <name evidence="3" type="ORF">AT727_08520</name>
</gene>
<dbReference type="Pfam" id="PF26468">
    <property type="entry name" value="GIY_YIG_3"/>
    <property type="match status" value="1"/>
</dbReference>
<evidence type="ECO:0000313" key="4">
    <source>
        <dbReference type="Proteomes" id="UP000054623"/>
    </source>
</evidence>
<reference evidence="3 4" key="1">
    <citation type="submission" date="2015-12" db="EMBL/GenBank/DDBJ databases">
        <title>Draft Genome Sequence of Desulfitobacterium hafniense Strain DH, a Sulfate-reducing Bacterium Isolated from Paddy Soils.</title>
        <authorList>
            <person name="Bao P."/>
            <person name="Zhang X."/>
            <person name="Li G."/>
        </authorList>
    </citation>
    <scope>NUCLEOTIDE SEQUENCE [LARGE SCALE GENOMIC DNA]</scope>
    <source>
        <strain evidence="3 4">DH</strain>
    </source>
</reference>
<protein>
    <submittedName>
        <fullName evidence="3">Uncharacterized protein</fullName>
    </submittedName>
</protein>
<sequence>MQKVVLISCSKAKRSVPCAARLLYDASNLFRKSLAYAQTISNDIYVISSKYGLVPLDEVIAPYDDTLNDKSAAELAAWGQRIVEQIRNRHDISNTEFVILAGKNYYYPLQKYLPNITLPLRGMQIGPRLAKLDSLLVTGNKPKQSTMCGKLHELFNSMPRFRWNTIDSISFNSGIYIVFEDGEKYHHLDRIVRVGTHRSDGRLRGRLKDHFLRENKDGSIFRKNIGKAILNKNNHPYLSAWSMNTSKPDIVAQLGNRYDPVFQENLEQQISSHIRKHFSFVYFPVSTEAERLRLEEGIIATLNASPDFVASPEWRGQYSPEREIMQSGLWLKEGLNGMPLSEVEYRMIESYCQGIRPPASKIDDAQSISPPSTATNSKTADVARYIEEKLIKARAAGATSLIVKSGEIHKELDLVSRMPTVCGAMRKLIKTGDKVLHAPPSGNGATLTIEYFL</sequence>
<feature type="domain" description="DUF6884" evidence="1">
    <location>
        <begin position="4"/>
        <end position="133"/>
    </location>
</feature>
<evidence type="ECO:0000313" key="3">
    <source>
        <dbReference type="EMBL" id="KTE90623.1"/>
    </source>
</evidence>
<proteinExistence type="predicted"/>
<dbReference type="InterPro" id="IPR058782">
    <property type="entry name" value="GIY_YIG_3"/>
</dbReference>
<dbReference type="Pfam" id="PF21818">
    <property type="entry name" value="DUF6884"/>
    <property type="match status" value="1"/>
</dbReference>
<name>A0A0W1JHS8_DESHA</name>
<dbReference type="InterPro" id="IPR049251">
    <property type="entry name" value="DUF6884"/>
</dbReference>
<dbReference type="EMBL" id="LOCK01000039">
    <property type="protein sequence ID" value="KTE90623.1"/>
    <property type="molecule type" value="Genomic_DNA"/>
</dbReference>
<dbReference type="RefSeq" id="WP_005814639.1">
    <property type="nucleotide sequence ID" value="NZ_CABKQQ010000051.1"/>
</dbReference>
<evidence type="ECO:0000259" key="2">
    <source>
        <dbReference type="Pfam" id="PF26468"/>
    </source>
</evidence>